<dbReference type="CDD" id="cd02668">
    <property type="entry name" value="Peptidase_C19L"/>
    <property type="match status" value="1"/>
</dbReference>
<comment type="similarity">
    <text evidence="1">Belongs to the peptidase C19 family.</text>
</comment>
<name>A0A5M3N137_CONPW</name>
<dbReference type="GO" id="GO:0005829">
    <property type="term" value="C:cytosol"/>
    <property type="evidence" value="ECO:0007669"/>
    <property type="project" value="TreeGrafter"/>
</dbReference>
<dbReference type="GeneID" id="19209982"/>
<evidence type="ECO:0000259" key="4">
    <source>
        <dbReference type="PROSITE" id="PS50053"/>
    </source>
</evidence>
<reference evidence="8" key="1">
    <citation type="journal article" date="2012" name="Science">
        <title>The Paleozoic origin of enzymatic lignin decomposition reconstructed from 31 fungal genomes.</title>
        <authorList>
            <person name="Floudas D."/>
            <person name="Binder M."/>
            <person name="Riley R."/>
            <person name="Barry K."/>
            <person name="Blanchette R.A."/>
            <person name="Henrissat B."/>
            <person name="Martinez A.T."/>
            <person name="Otillar R."/>
            <person name="Spatafora J.W."/>
            <person name="Yadav J.S."/>
            <person name="Aerts A."/>
            <person name="Benoit I."/>
            <person name="Boyd A."/>
            <person name="Carlson A."/>
            <person name="Copeland A."/>
            <person name="Coutinho P.M."/>
            <person name="de Vries R.P."/>
            <person name="Ferreira P."/>
            <person name="Findley K."/>
            <person name="Foster B."/>
            <person name="Gaskell J."/>
            <person name="Glotzer D."/>
            <person name="Gorecki P."/>
            <person name="Heitman J."/>
            <person name="Hesse C."/>
            <person name="Hori C."/>
            <person name="Igarashi K."/>
            <person name="Jurgens J.A."/>
            <person name="Kallen N."/>
            <person name="Kersten P."/>
            <person name="Kohler A."/>
            <person name="Kuees U."/>
            <person name="Kumar T.K.A."/>
            <person name="Kuo A."/>
            <person name="LaButti K."/>
            <person name="Larrondo L.F."/>
            <person name="Lindquist E."/>
            <person name="Ling A."/>
            <person name="Lombard V."/>
            <person name="Lucas S."/>
            <person name="Lundell T."/>
            <person name="Martin R."/>
            <person name="McLaughlin D.J."/>
            <person name="Morgenstern I."/>
            <person name="Morin E."/>
            <person name="Murat C."/>
            <person name="Nagy L.G."/>
            <person name="Nolan M."/>
            <person name="Ohm R.A."/>
            <person name="Patyshakuliyeva A."/>
            <person name="Rokas A."/>
            <person name="Ruiz-Duenas F.J."/>
            <person name="Sabat G."/>
            <person name="Salamov A."/>
            <person name="Samejima M."/>
            <person name="Schmutz J."/>
            <person name="Slot J.C."/>
            <person name="St John F."/>
            <person name="Stenlid J."/>
            <person name="Sun H."/>
            <person name="Sun S."/>
            <person name="Syed K."/>
            <person name="Tsang A."/>
            <person name="Wiebenga A."/>
            <person name="Young D."/>
            <person name="Pisabarro A."/>
            <person name="Eastwood D.C."/>
            <person name="Martin F."/>
            <person name="Cullen D."/>
            <person name="Grigoriev I.V."/>
            <person name="Hibbett D.S."/>
        </authorList>
    </citation>
    <scope>NUCLEOTIDE SEQUENCE [LARGE SCALE GENOMIC DNA]</scope>
    <source>
        <strain evidence="8">RWD-64-598 SS2</strain>
    </source>
</reference>
<dbReference type="EMBL" id="JH711574">
    <property type="protein sequence ID" value="EIW85103.1"/>
    <property type="molecule type" value="Genomic_DNA"/>
</dbReference>
<dbReference type="InterPro" id="IPR000626">
    <property type="entry name" value="Ubiquitin-like_dom"/>
</dbReference>
<feature type="compositionally biased region" description="Basic residues" evidence="3">
    <location>
        <begin position="984"/>
        <end position="996"/>
    </location>
</feature>
<dbReference type="InterPro" id="IPR018200">
    <property type="entry name" value="USP_CS"/>
</dbReference>
<keyword evidence="8" id="KW-1185">Reference proteome</keyword>
<dbReference type="AlphaFoldDB" id="A0A5M3N137"/>
<dbReference type="KEGG" id="cput:CONPUDRAFT_79786"/>
<dbReference type="PROSITE" id="PS00972">
    <property type="entry name" value="USP_1"/>
    <property type="match status" value="1"/>
</dbReference>
<feature type="domain" description="Ubiquitin-like" evidence="4">
    <location>
        <begin position="988"/>
        <end position="1062"/>
    </location>
</feature>
<dbReference type="PROSITE" id="PS00973">
    <property type="entry name" value="USP_2"/>
    <property type="match status" value="1"/>
</dbReference>
<keyword evidence="2" id="KW-0175">Coiled coil</keyword>
<evidence type="ECO:0000313" key="8">
    <source>
        <dbReference type="Proteomes" id="UP000053558"/>
    </source>
</evidence>
<dbReference type="OrthoDB" id="289038at2759"/>
<evidence type="ECO:0000256" key="1">
    <source>
        <dbReference type="ARBA" id="ARBA00009085"/>
    </source>
</evidence>
<dbReference type="GO" id="GO:0004843">
    <property type="term" value="F:cysteine-type deubiquitinase activity"/>
    <property type="evidence" value="ECO:0007669"/>
    <property type="project" value="InterPro"/>
</dbReference>
<feature type="coiled-coil region" evidence="2">
    <location>
        <begin position="799"/>
        <end position="829"/>
    </location>
</feature>
<dbReference type="InterPro" id="IPR029071">
    <property type="entry name" value="Ubiquitin-like_domsf"/>
</dbReference>
<evidence type="ECO:0000313" key="7">
    <source>
        <dbReference type="EMBL" id="EIW85103.1"/>
    </source>
</evidence>
<dbReference type="Pfam" id="PF00443">
    <property type="entry name" value="UCH"/>
    <property type="match status" value="1"/>
</dbReference>
<gene>
    <name evidence="7" type="ORF">CONPUDRAFT_79786</name>
</gene>
<feature type="region of interest" description="Disordered" evidence="3">
    <location>
        <begin position="469"/>
        <end position="509"/>
    </location>
</feature>
<dbReference type="PANTHER" id="PTHR24006">
    <property type="entry name" value="UBIQUITIN CARBOXYL-TERMINAL HYDROLASE"/>
    <property type="match status" value="1"/>
</dbReference>
<evidence type="ECO:0000256" key="3">
    <source>
        <dbReference type="SAM" id="MobiDB-lite"/>
    </source>
</evidence>
<dbReference type="InterPro" id="IPR033841">
    <property type="entry name" value="Pep_USP48"/>
</dbReference>
<proteinExistence type="inferred from homology"/>
<dbReference type="GO" id="GO:0005634">
    <property type="term" value="C:nucleus"/>
    <property type="evidence" value="ECO:0007669"/>
    <property type="project" value="TreeGrafter"/>
</dbReference>
<evidence type="ECO:0000259" key="6">
    <source>
        <dbReference type="PROSITE" id="PS51283"/>
    </source>
</evidence>
<evidence type="ECO:0000259" key="5">
    <source>
        <dbReference type="PROSITE" id="PS50235"/>
    </source>
</evidence>
<dbReference type="Gene3D" id="3.10.20.90">
    <property type="entry name" value="Phosphatidylinositol 3-kinase Catalytic Subunit, Chain A, domain 1"/>
    <property type="match status" value="1"/>
</dbReference>
<dbReference type="OMA" id="YLGQEKW"/>
<feature type="region of interest" description="Disordered" evidence="3">
    <location>
        <begin position="1056"/>
        <end position="1106"/>
    </location>
</feature>
<dbReference type="PROSITE" id="PS50053">
    <property type="entry name" value="UBIQUITIN_2"/>
    <property type="match status" value="1"/>
</dbReference>
<feature type="compositionally biased region" description="Basic and acidic residues" evidence="3">
    <location>
        <begin position="486"/>
        <end position="505"/>
    </location>
</feature>
<dbReference type="Proteomes" id="UP000053558">
    <property type="component" value="Unassembled WGS sequence"/>
</dbReference>
<organism evidence="7 8">
    <name type="scientific">Coniophora puteana (strain RWD-64-598)</name>
    <name type="common">Brown rot fungus</name>
    <dbReference type="NCBI Taxonomy" id="741705"/>
    <lineage>
        <taxon>Eukaryota</taxon>
        <taxon>Fungi</taxon>
        <taxon>Dikarya</taxon>
        <taxon>Basidiomycota</taxon>
        <taxon>Agaricomycotina</taxon>
        <taxon>Agaricomycetes</taxon>
        <taxon>Agaricomycetidae</taxon>
        <taxon>Boletales</taxon>
        <taxon>Coniophorineae</taxon>
        <taxon>Coniophoraceae</taxon>
        <taxon>Coniophora</taxon>
    </lineage>
</organism>
<evidence type="ECO:0000256" key="2">
    <source>
        <dbReference type="SAM" id="Coils"/>
    </source>
</evidence>
<dbReference type="PROSITE" id="PS50235">
    <property type="entry name" value="USP_3"/>
    <property type="match status" value="1"/>
</dbReference>
<dbReference type="InterPro" id="IPR028889">
    <property type="entry name" value="USP"/>
</dbReference>
<dbReference type="InterPro" id="IPR050164">
    <property type="entry name" value="Peptidase_C19"/>
</dbReference>
<feature type="compositionally biased region" description="Low complexity" evidence="3">
    <location>
        <begin position="1087"/>
        <end position="1105"/>
    </location>
</feature>
<dbReference type="SUPFAM" id="SSF54236">
    <property type="entry name" value="Ubiquitin-like"/>
    <property type="match status" value="1"/>
</dbReference>
<dbReference type="SUPFAM" id="SSF54001">
    <property type="entry name" value="Cysteine proteinases"/>
    <property type="match status" value="1"/>
</dbReference>
<accession>A0A5M3N137</accession>
<feature type="domain" description="DUSP" evidence="6">
    <location>
        <begin position="814"/>
        <end position="924"/>
    </location>
</feature>
<comment type="caution">
    <text evidence="7">The sequence shown here is derived from an EMBL/GenBank/DDBJ whole genome shotgun (WGS) entry which is preliminary data.</text>
</comment>
<sequence>MAPKRKRRASPVPKGLPAGQLLKRTRLSGDASSAWTWVGTEISEASQITLEHRLMTCYLSKRNTKPFCPNRYIPPVKSPNGVHTHTIEKSTAMSTAEDDLDDVVVVSENETNNCTKKACRNNPNCLNHLGQDKWEDEEKAKRTYIQALELGENPAVYSRDPHIPVGLKNLGATCYANAFLQVWFRDLAFREGVYQCQLSEDKDKKIEESPIFQLQVTFAALQKSTQNVYNPTKLVESLKLSTSEQQDAQEFSKLFMSLLDHEFQKQTIPSLKSLVSSQFQGQLIYGTRCCHCKKSSERATDFLELEVNIQNNVRLEARVAALLQDEKLTGDNKYSCSNCLSLHDAIRYTELRRLPPVLHFSLLRFVYDFSSMERKKSKHNVLFPTVLDMGQFLKATKDGEPTPQGHDIYELRGVLLHRGSSAYHGHYEAQVFDTSSRTWFQFDDEDVVSIQSLGEKKYTGKDMVDILNGNEDRKLSAARGRPSKRPRLEESERENLKPKNQHESGDQEDVYSSKDAYMLIYARKESDTTSLSVGSTGPSPPEKAMAHIREGNECHMVTLASYKQKEDEAVARFVQQRSAMRDIFASWQTSSSDEESFVVSRQSLETWVAKPFAKSKNPQIDKEPLSIETEVEEVSDILCAHEGLDPRKAGNMKRINAQSYRRIADEFSDKISPAQSPESVCETCVHDLFLEKLYQVEHPRMVSQLDDCCDDDLEEDGYWISKSWVKDWRLQKPKMHSLHVDVPPDATPFRYHVLCEHGELSLHASTRRLISAKATKLLKTLFPSWQPLPSATGPCPICEAAHSNNIEDKKEARKAAEEEKTQLRHMSENALAGNLLLLENVACAVIPTLFVRMWKQWLSRPGDSHRPDNVDNAMFLCKHDKLNFDPNSPGDMDNYVAVIQESDWRILSSLYKCGPEIALTKQVVEEPEGVFETKFVHDIPVCQECRLRRKTDFEYTELTIRLLHSKDSAKDTSTKNLSNSNTRQSRRIRQVRQRSGKTHVMVSKATTVKDIKVMIQDDLKIPTICQKLFFHDLELEDSTTTMVALGVEINDCMDLREEKESGDLSDSSDDGGGRKRPKERGFGGTLLGSSLPGSSQTTERSASASSEEHLGGSACSQCTFINSLHLAQCQVCGNQL</sequence>
<feature type="region of interest" description="Disordered" evidence="3">
    <location>
        <begin position="970"/>
        <end position="996"/>
    </location>
</feature>
<dbReference type="InterPro" id="IPR038765">
    <property type="entry name" value="Papain-like_cys_pep_sf"/>
</dbReference>
<feature type="domain" description="USP" evidence="5">
    <location>
        <begin position="165"/>
        <end position="524"/>
    </location>
</feature>
<protein>
    <submittedName>
        <fullName evidence="7">Cysteine proteinase</fullName>
    </submittedName>
</protein>
<dbReference type="InterPro" id="IPR035927">
    <property type="entry name" value="DUSP-like_sf"/>
</dbReference>
<dbReference type="InterPro" id="IPR001394">
    <property type="entry name" value="Peptidase_C19_UCH"/>
</dbReference>
<dbReference type="GO" id="GO:0016579">
    <property type="term" value="P:protein deubiquitination"/>
    <property type="evidence" value="ECO:0007669"/>
    <property type="project" value="InterPro"/>
</dbReference>
<dbReference type="RefSeq" id="XP_007764277.1">
    <property type="nucleotide sequence ID" value="XM_007766087.1"/>
</dbReference>
<dbReference type="SUPFAM" id="SSF143791">
    <property type="entry name" value="DUSP-like"/>
    <property type="match status" value="1"/>
</dbReference>
<dbReference type="InterPro" id="IPR006615">
    <property type="entry name" value="Pept_C19_DUSP"/>
</dbReference>
<dbReference type="Gene3D" id="3.90.70.10">
    <property type="entry name" value="Cysteine proteinases"/>
    <property type="match status" value="1"/>
</dbReference>
<dbReference type="PROSITE" id="PS51283">
    <property type="entry name" value="DUSP"/>
    <property type="match status" value="1"/>
</dbReference>